<keyword evidence="3" id="KW-1185">Reference proteome</keyword>
<evidence type="ECO:0000256" key="1">
    <source>
        <dbReference type="SAM" id="MobiDB-lite"/>
    </source>
</evidence>
<evidence type="ECO:0000313" key="2">
    <source>
        <dbReference type="EMBL" id="OLP87423.1"/>
    </source>
</evidence>
<feature type="compositionally biased region" description="Basic and acidic residues" evidence="1">
    <location>
        <begin position="1"/>
        <end position="16"/>
    </location>
</feature>
<dbReference type="EMBL" id="LSRX01000861">
    <property type="protein sequence ID" value="OLP87423.1"/>
    <property type="molecule type" value="Genomic_DNA"/>
</dbReference>
<comment type="caution">
    <text evidence="2">The sequence shown here is derived from an EMBL/GenBank/DDBJ whole genome shotgun (WGS) entry which is preliminary data.</text>
</comment>
<evidence type="ECO:0000313" key="3">
    <source>
        <dbReference type="Proteomes" id="UP000186817"/>
    </source>
</evidence>
<proteinExistence type="predicted"/>
<organism evidence="2 3">
    <name type="scientific">Symbiodinium microadriaticum</name>
    <name type="common">Dinoflagellate</name>
    <name type="synonym">Zooxanthella microadriatica</name>
    <dbReference type="NCBI Taxonomy" id="2951"/>
    <lineage>
        <taxon>Eukaryota</taxon>
        <taxon>Sar</taxon>
        <taxon>Alveolata</taxon>
        <taxon>Dinophyceae</taxon>
        <taxon>Suessiales</taxon>
        <taxon>Symbiodiniaceae</taxon>
        <taxon>Symbiodinium</taxon>
    </lineage>
</organism>
<protein>
    <submittedName>
        <fullName evidence="2">Uncharacterized protein</fullName>
    </submittedName>
</protein>
<feature type="region of interest" description="Disordered" evidence="1">
    <location>
        <begin position="1"/>
        <end position="23"/>
    </location>
</feature>
<sequence length="106" mass="12159">MAMATVREDRDREERACASAGETRRKTFPPLHDAAMRVMTAVLQLRCEHCLDREFEGSAETGRKKQWPTLFLWGACGRTRHECHKSILLARDQSCAALPMEFEGHR</sequence>
<name>A0A1Q9CWW5_SYMMI</name>
<dbReference type="Proteomes" id="UP000186817">
    <property type="component" value="Unassembled WGS sequence"/>
</dbReference>
<reference evidence="2 3" key="1">
    <citation type="submission" date="2016-02" db="EMBL/GenBank/DDBJ databases">
        <title>Genome analysis of coral dinoflagellate symbionts highlights evolutionary adaptations to a symbiotic lifestyle.</title>
        <authorList>
            <person name="Aranda M."/>
            <person name="Li Y."/>
            <person name="Liew Y.J."/>
            <person name="Baumgarten S."/>
            <person name="Simakov O."/>
            <person name="Wilson M."/>
            <person name="Piel J."/>
            <person name="Ashoor H."/>
            <person name="Bougouffa S."/>
            <person name="Bajic V.B."/>
            <person name="Ryu T."/>
            <person name="Ravasi T."/>
            <person name="Bayer T."/>
            <person name="Micklem G."/>
            <person name="Kim H."/>
            <person name="Bhak J."/>
            <person name="Lajeunesse T.C."/>
            <person name="Voolstra C.R."/>
        </authorList>
    </citation>
    <scope>NUCLEOTIDE SEQUENCE [LARGE SCALE GENOMIC DNA]</scope>
    <source>
        <strain evidence="2 3">CCMP2467</strain>
    </source>
</reference>
<accession>A0A1Q9CWW5</accession>
<dbReference type="AlphaFoldDB" id="A0A1Q9CWW5"/>
<gene>
    <name evidence="2" type="ORF">AK812_SmicGene31368</name>
</gene>